<feature type="chain" id="PRO_5035873187" evidence="2">
    <location>
        <begin position="20"/>
        <end position="198"/>
    </location>
</feature>
<dbReference type="Gene3D" id="2.70.220.10">
    <property type="entry name" value="Ganglioside GM2 activator"/>
    <property type="match status" value="1"/>
</dbReference>
<reference evidence="3" key="2">
    <citation type="submission" date="2022-06" db="UniProtKB">
        <authorList>
            <consortium name="EnsemblMetazoa"/>
        </authorList>
    </citation>
    <scope>IDENTIFICATION</scope>
</reference>
<accession>A0A8R2A777</accession>
<feature type="signal peptide" evidence="2">
    <location>
        <begin position="1"/>
        <end position="19"/>
    </location>
</feature>
<evidence type="ECO:0000256" key="1">
    <source>
        <dbReference type="ARBA" id="ARBA00022729"/>
    </source>
</evidence>
<dbReference type="EnsemblMetazoa" id="XM_003243276.4">
    <property type="protein sequence ID" value="XP_003243324.1"/>
    <property type="gene ID" value="LOC100572796"/>
</dbReference>
<dbReference type="Proteomes" id="UP000007819">
    <property type="component" value="Chromosome A1"/>
</dbReference>
<dbReference type="GeneID" id="100572796"/>
<dbReference type="OrthoDB" id="6581617at2759"/>
<evidence type="ECO:0000313" key="4">
    <source>
        <dbReference type="Proteomes" id="UP000007819"/>
    </source>
</evidence>
<organism evidence="3 4">
    <name type="scientific">Acyrthosiphon pisum</name>
    <name type="common">Pea aphid</name>
    <dbReference type="NCBI Taxonomy" id="7029"/>
    <lineage>
        <taxon>Eukaryota</taxon>
        <taxon>Metazoa</taxon>
        <taxon>Ecdysozoa</taxon>
        <taxon>Arthropoda</taxon>
        <taxon>Hexapoda</taxon>
        <taxon>Insecta</taxon>
        <taxon>Pterygota</taxon>
        <taxon>Neoptera</taxon>
        <taxon>Paraneoptera</taxon>
        <taxon>Hemiptera</taxon>
        <taxon>Sternorrhyncha</taxon>
        <taxon>Aphidomorpha</taxon>
        <taxon>Aphidoidea</taxon>
        <taxon>Aphididae</taxon>
        <taxon>Macrosiphini</taxon>
        <taxon>Acyrthosiphon</taxon>
    </lineage>
</organism>
<name>A0A8R2A777_ACYPI</name>
<dbReference type="AlphaFoldDB" id="A0A8R2A777"/>
<dbReference type="InterPro" id="IPR036846">
    <property type="entry name" value="GM2-AP_sf"/>
</dbReference>
<reference evidence="4" key="1">
    <citation type="submission" date="2010-06" db="EMBL/GenBank/DDBJ databases">
        <authorList>
            <person name="Jiang H."/>
            <person name="Abraham K."/>
            <person name="Ali S."/>
            <person name="Alsbrooks S.L."/>
            <person name="Anim B.N."/>
            <person name="Anosike U.S."/>
            <person name="Attaway T."/>
            <person name="Bandaranaike D.P."/>
            <person name="Battles P.K."/>
            <person name="Bell S.N."/>
            <person name="Bell A.V."/>
            <person name="Beltran B."/>
            <person name="Bickham C."/>
            <person name="Bustamante Y."/>
            <person name="Caleb T."/>
            <person name="Canada A."/>
            <person name="Cardenas V."/>
            <person name="Carter K."/>
            <person name="Chacko J."/>
            <person name="Chandrabose M.N."/>
            <person name="Chavez D."/>
            <person name="Chavez A."/>
            <person name="Chen L."/>
            <person name="Chu H.-S."/>
            <person name="Claassen K.J."/>
            <person name="Cockrell R."/>
            <person name="Collins M."/>
            <person name="Cooper J.A."/>
            <person name="Cree A."/>
            <person name="Curry S.M."/>
            <person name="Da Y."/>
            <person name="Dao M.D."/>
            <person name="Das B."/>
            <person name="Davila M.-L."/>
            <person name="Davy-Carroll L."/>
            <person name="Denson S."/>
            <person name="Dinh H."/>
            <person name="Ebong V.E."/>
            <person name="Edwards J.R."/>
            <person name="Egan A."/>
            <person name="El-Daye J."/>
            <person name="Escobedo L."/>
            <person name="Fernandez S."/>
            <person name="Fernando P.R."/>
            <person name="Flagg N."/>
            <person name="Forbes L.D."/>
            <person name="Fowler R.G."/>
            <person name="Fu Q."/>
            <person name="Gabisi R.A."/>
            <person name="Ganer J."/>
            <person name="Garbino Pronczuk A."/>
            <person name="Garcia R.M."/>
            <person name="Garner T."/>
            <person name="Garrett T.E."/>
            <person name="Gonzalez D.A."/>
            <person name="Hamid H."/>
            <person name="Hawkins E.S."/>
            <person name="Hirani K."/>
            <person name="Hogues M.E."/>
            <person name="Hollins B."/>
            <person name="Hsiao C.-H."/>
            <person name="Jabil R."/>
            <person name="James M.L."/>
            <person name="Jhangiani S.N."/>
            <person name="Johnson B."/>
            <person name="Johnson Q."/>
            <person name="Joshi V."/>
            <person name="Kalu J.B."/>
            <person name="Kam C."/>
            <person name="Kashfia A."/>
            <person name="Keebler J."/>
            <person name="Kisamo H."/>
            <person name="Kovar C.L."/>
            <person name="Lago L.A."/>
            <person name="Lai C.-Y."/>
            <person name="Laidlaw J."/>
            <person name="Lara F."/>
            <person name="Le T.-K."/>
            <person name="Lee S.L."/>
            <person name="Legall F.H."/>
            <person name="Lemon S.J."/>
            <person name="Lewis L.R."/>
            <person name="Li B."/>
            <person name="Liu Y."/>
            <person name="Liu Y.-S."/>
            <person name="Lopez J."/>
            <person name="Lozado R.J."/>
            <person name="Lu J."/>
            <person name="Madu R.C."/>
            <person name="Maheshwari M."/>
            <person name="Maheshwari R."/>
            <person name="Malloy K."/>
            <person name="Martinez E."/>
            <person name="Mathew T."/>
            <person name="Mercado I.C."/>
            <person name="Mercado C."/>
            <person name="Meyer B."/>
            <person name="Montgomery K."/>
            <person name="Morgan M.B."/>
            <person name="Munidasa M."/>
            <person name="Nazareth L.V."/>
            <person name="Nelson J."/>
            <person name="Ng B.M."/>
            <person name="Nguyen N.B."/>
            <person name="Nguyen P.Q."/>
            <person name="Nguyen T."/>
            <person name="Obregon M."/>
            <person name="Okwuonu G.O."/>
            <person name="Onwere C.G."/>
            <person name="Orozco G."/>
            <person name="Parra A."/>
            <person name="Patel S."/>
            <person name="Patil S."/>
            <person name="Perez A."/>
            <person name="Perez Y."/>
            <person name="Pham C."/>
            <person name="Primus E.L."/>
            <person name="Pu L.-L."/>
            <person name="Puazo M."/>
            <person name="Qin X."/>
            <person name="Quiroz J.B."/>
            <person name="Reese J."/>
            <person name="Richards S."/>
            <person name="Rives C.M."/>
            <person name="Robberts R."/>
            <person name="Ruiz S.J."/>
            <person name="Ruiz M.J."/>
            <person name="Santibanez J."/>
            <person name="Schneider B.W."/>
            <person name="Sisson I."/>
            <person name="Smith M."/>
            <person name="Sodergren E."/>
            <person name="Song X.-Z."/>
            <person name="Song B.B."/>
            <person name="Summersgill H."/>
            <person name="Thelus R."/>
            <person name="Thornton R.D."/>
            <person name="Trejos Z.Y."/>
            <person name="Usmani K."/>
            <person name="Vattathil S."/>
            <person name="Villasana D."/>
            <person name="Walker D.L."/>
            <person name="Wang S."/>
            <person name="Wang K."/>
            <person name="White C.S."/>
            <person name="Williams A.C."/>
            <person name="Williamson J."/>
            <person name="Wilson K."/>
            <person name="Woghiren I.O."/>
            <person name="Woodworth J.R."/>
            <person name="Worley K.C."/>
            <person name="Wright R.A."/>
            <person name="Wu W."/>
            <person name="Young L."/>
            <person name="Zhang L."/>
            <person name="Zhang J."/>
            <person name="Zhu Y."/>
            <person name="Muzny D.M."/>
            <person name="Weinstock G."/>
            <person name="Gibbs R.A."/>
        </authorList>
    </citation>
    <scope>NUCLEOTIDE SEQUENCE [LARGE SCALE GENOMIC DNA]</scope>
    <source>
        <strain evidence="4">LSR1</strain>
    </source>
</reference>
<dbReference type="RefSeq" id="XP_003243324.1">
    <property type="nucleotide sequence ID" value="XM_003243276.3"/>
</dbReference>
<proteinExistence type="predicted"/>
<evidence type="ECO:0000256" key="2">
    <source>
        <dbReference type="SAM" id="SignalP"/>
    </source>
</evidence>
<keyword evidence="1 2" id="KW-0732">Signal</keyword>
<sequence length="198" mass="22668">MKNFFIFFAEFMILVNTGAKDFKFHPNLPLGEYRVNVIATQQCNANPNSSLRFNFFLFKTSRTTTELRGNISAYNIAFDDSLLFRGNLAVKDTIGGWQNNAYVYNSPQAYTSLKKLFGPEFPFFLKSFGVNDTIHNSIPPGIYTTKGYDISKFPANTNLPKQVFYGTYKTKVIYLDKKGNEVGCFSFTVEIKRPWETE</sequence>
<evidence type="ECO:0000313" key="3">
    <source>
        <dbReference type="EnsemblMetazoa" id="XP_003243324.1"/>
    </source>
</evidence>
<keyword evidence="4" id="KW-1185">Reference proteome</keyword>
<dbReference type="KEGG" id="api:100572796"/>
<protein>
    <submittedName>
        <fullName evidence="3">Uncharacterized protein</fullName>
    </submittedName>
</protein>